<organism evidence="1 2">
    <name type="scientific">Methanosarcina barkeri 3</name>
    <dbReference type="NCBI Taxonomy" id="1434107"/>
    <lineage>
        <taxon>Archaea</taxon>
        <taxon>Methanobacteriati</taxon>
        <taxon>Methanobacteriota</taxon>
        <taxon>Stenosarchaea group</taxon>
        <taxon>Methanomicrobia</taxon>
        <taxon>Methanosarcinales</taxon>
        <taxon>Methanosarcinaceae</taxon>
        <taxon>Methanosarcina</taxon>
    </lineage>
</organism>
<dbReference type="RefSeq" id="WP_048108220.1">
    <property type="nucleotide sequence ID" value="NZ_CP009517.1"/>
</dbReference>
<dbReference type="OrthoDB" id="270764at2157"/>
<keyword evidence="2" id="KW-1185">Reference proteome</keyword>
<evidence type="ECO:0000313" key="1">
    <source>
        <dbReference type="EMBL" id="AKB82681.1"/>
    </source>
</evidence>
<dbReference type="AlphaFoldDB" id="A0A0E3SL86"/>
<dbReference type="PATRIC" id="fig|1434107.4.peg.2684"/>
<accession>A0A0E3SL86</accession>
<dbReference type="KEGG" id="mbak:MSBR3_2103"/>
<name>A0A0E3SL86_METBA</name>
<evidence type="ECO:0008006" key="3">
    <source>
        <dbReference type="Google" id="ProtNLM"/>
    </source>
</evidence>
<gene>
    <name evidence="1" type="ORF">MSBR3_2103</name>
</gene>
<evidence type="ECO:0000313" key="2">
    <source>
        <dbReference type="Proteomes" id="UP000033066"/>
    </source>
</evidence>
<protein>
    <recommendedName>
        <fullName evidence="3">DUF5305 domain-containing protein</fullName>
    </recommendedName>
</protein>
<reference evidence="1" key="1">
    <citation type="submission" date="2014-07" db="EMBL/GenBank/DDBJ databases">
        <title>Methanogenic archaea and the global carbon cycle.</title>
        <authorList>
            <person name="Henriksen J.R."/>
            <person name="Luke J."/>
            <person name="Reinhart S."/>
            <person name="Benedict M.N."/>
            <person name="Youngblut N.D."/>
            <person name="Metcalf M.E."/>
            <person name="Whitaker R.J."/>
            <person name="Metcalf W.W."/>
        </authorList>
    </citation>
    <scope>NUCLEOTIDE SEQUENCE [LARGE SCALE GENOMIC DNA]</scope>
    <source>
        <strain evidence="1">3</strain>
    </source>
</reference>
<dbReference type="Pfam" id="PF17231">
    <property type="entry name" value="DUF5305"/>
    <property type="match status" value="1"/>
</dbReference>
<dbReference type="HOGENOM" id="CLU_038446_2_0_2"/>
<dbReference type="Proteomes" id="UP000033066">
    <property type="component" value="Chromosome"/>
</dbReference>
<dbReference type="GeneID" id="24789674"/>
<proteinExistence type="predicted"/>
<dbReference type="InterPro" id="IPR035185">
    <property type="entry name" value="DUF5305"/>
</dbReference>
<dbReference type="EMBL" id="CP009517">
    <property type="protein sequence ID" value="AKB82681.1"/>
    <property type="molecule type" value="Genomic_DNA"/>
</dbReference>
<sequence length="335" mass="37981">MIFSGLWTYEAYAGDAYEEREKIVSSYTQYGSYTYTAPVTKSNPLYTTGTVLEMGKPAYFFAVSPTVDVSFTYRLKATDSANISVKRETVIVATSKEVAEEEGKEDTIFWQKEFPLKSKRAVDIENDEPITEKFSINVSEIQSMVKGVQDQLKYPQGATVEIITRVNCEGQVNGKYVNNTKDFAIPLVMGSSYYQMPEELEFNESTALYKKIRVQKDSSLSSIKKPLPIFLLSIVLVGTILSCRKMKKTESSYIEKLEIEQRRLPFKELVSKGKLPENINFLIRVEISSLQELVDAAVDMNERVIYDAETGVYFIIHSGIIYVFLENSKEKTNAS</sequence>